<dbReference type="STRING" id="33097.A0A150GSH9"/>
<dbReference type="Proteomes" id="UP000075714">
    <property type="component" value="Unassembled WGS sequence"/>
</dbReference>
<protein>
    <submittedName>
        <fullName evidence="1">Uncharacterized protein</fullName>
    </submittedName>
</protein>
<evidence type="ECO:0000313" key="1">
    <source>
        <dbReference type="EMBL" id="KXZ52648.1"/>
    </source>
</evidence>
<keyword evidence="2" id="KW-1185">Reference proteome</keyword>
<organism evidence="1 2">
    <name type="scientific">Gonium pectorale</name>
    <name type="common">Green alga</name>
    <dbReference type="NCBI Taxonomy" id="33097"/>
    <lineage>
        <taxon>Eukaryota</taxon>
        <taxon>Viridiplantae</taxon>
        <taxon>Chlorophyta</taxon>
        <taxon>core chlorophytes</taxon>
        <taxon>Chlorophyceae</taxon>
        <taxon>CS clade</taxon>
        <taxon>Chlamydomonadales</taxon>
        <taxon>Volvocaceae</taxon>
        <taxon>Gonium</taxon>
    </lineage>
</organism>
<dbReference type="AlphaFoldDB" id="A0A150GSH9"/>
<proteinExistence type="predicted"/>
<evidence type="ECO:0000313" key="2">
    <source>
        <dbReference type="Proteomes" id="UP000075714"/>
    </source>
</evidence>
<reference evidence="2" key="1">
    <citation type="journal article" date="2016" name="Nat. Commun.">
        <title>The Gonium pectorale genome demonstrates co-option of cell cycle regulation during the evolution of multicellularity.</title>
        <authorList>
            <person name="Hanschen E.R."/>
            <person name="Marriage T.N."/>
            <person name="Ferris P.J."/>
            <person name="Hamaji T."/>
            <person name="Toyoda A."/>
            <person name="Fujiyama A."/>
            <person name="Neme R."/>
            <person name="Noguchi H."/>
            <person name="Minakuchi Y."/>
            <person name="Suzuki M."/>
            <person name="Kawai-Toyooka H."/>
            <person name="Smith D.R."/>
            <person name="Sparks H."/>
            <person name="Anderson J."/>
            <person name="Bakaric R."/>
            <person name="Luria V."/>
            <person name="Karger A."/>
            <person name="Kirschner M.W."/>
            <person name="Durand P.M."/>
            <person name="Michod R.E."/>
            <person name="Nozaki H."/>
            <person name="Olson B.J."/>
        </authorList>
    </citation>
    <scope>NUCLEOTIDE SEQUENCE [LARGE SCALE GENOMIC DNA]</scope>
    <source>
        <strain evidence="2">NIES-2863</strain>
    </source>
</reference>
<sequence length="128" mass="15366">MQALQNNNVPYADHGVEVLYRFANFDPFKRAQYFGRSLDLGQFERFRRVMHSPYYATLLDNSGWEMLSTLQVDEGSWCVRVRVHDTHRLEERTYSITMLQRLGGIYDGFWYTDRWVCENQDVRKLWAD</sequence>
<name>A0A150GSH9_GONPE</name>
<gene>
    <name evidence="1" type="ORF">GPECTOR_9g693</name>
</gene>
<dbReference type="OrthoDB" id="10266005at2759"/>
<dbReference type="PANTHER" id="PTHR35716">
    <property type="entry name" value="OS05G0574700 PROTEIN-RELATED"/>
    <property type="match status" value="1"/>
</dbReference>
<comment type="caution">
    <text evidence="1">The sequence shown here is derived from an EMBL/GenBank/DDBJ whole genome shotgun (WGS) entry which is preliminary data.</text>
</comment>
<dbReference type="PANTHER" id="PTHR35716:SF1">
    <property type="entry name" value="OS05G0574700 PROTEIN"/>
    <property type="match status" value="1"/>
</dbReference>
<dbReference type="EMBL" id="LSYV01000010">
    <property type="protein sequence ID" value="KXZ52648.1"/>
    <property type="molecule type" value="Genomic_DNA"/>
</dbReference>
<accession>A0A150GSH9</accession>